<evidence type="ECO:0000313" key="3">
    <source>
        <dbReference type="Proteomes" id="UP000054618"/>
    </source>
</evidence>
<dbReference type="Pfam" id="PF02325">
    <property type="entry name" value="CCB3_YggT"/>
    <property type="match status" value="2"/>
</dbReference>
<feature type="transmembrane region" description="Helical" evidence="1">
    <location>
        <begin position="105"/>
        <end position="130"/>
    </location>
</feature>
<dbReference type="GO" id="GO:0016020">
    <property type="term" value="C:membrane"/>
    <property type="evidence" value="ECO:0007669"/>
    <property type="project" value="InterPro"/>
</dbReference>
<evidence type="ECO:0000313" key="2">
    <source>
        <dbReference type="EMBL" id="KTD50136.1"/>
    </source>
</evidence>
<dbReference type="RefSeq" id="WP_234999780.1">
    <property type="nucleotide sequence ID" value="NZ_CAAAIK010000001.1"/>
</dbReference>
<evidence type="ECO:0000256" key="1">
    <source>
        <dbReference type="SAM" id="Phobius"/>
    </source>
</evidence>
<organism evidence="2 3">
    <name type="scientific">Legionella quinlivanii</name>
    <dbReference type="NCBI Taxonomy" id="45073"/>
    <lineage>
        <taxon>Bacteria</taxon>
        <taxon>Pseudomonadati</taxon>
        <taxon>Pseudomonadota</taxon>
        <taxon>Gammaproteobacteria</taxon>
        <taxon>Legionellales</taxon>
        <taxon>Legionellaceae</taxon>
        <taxon>Legionella</taxon>
    </lineage>
</organism>
<reference evidence="2 3" key="1">
    <citation type="submission" date="2015-11" db="EMBL/GenBank/DDBJ databases">
        <title>Genomic analysis of 38 Legionella species identifies large and diverse effector repertoires.</title>
        <authorList>
            <person name="Burstein D."/>
            <person name="Amaro F."/>
            <person name="Zusman T."/>
            <person name="Lifshitz Z."/>
            <person name="Cohen O."/>
            <person name="Gilbert J.A."/>
            <person name="Pupko T."/>
            <person name="Shuman H.A."/>
            <person name="Segal G."/>
        </authorList>
    </citation>
    <scope>NUCLEOTIDE SEQUENCE [LARGE SCALE GENOMIC DNA]</scope>
    <source>
        <strain evidence="2 3">CDC#1442-AUS-E</strain>
    </source>
</reference>
<name>A0A0W0XZH6_9GAMM</name>
<accession>A0A0W0XZH6</accession>
<sequence length="199" mass="22316">MMTGLLTAAYFLVSVIFTLILFLLWARVILRYFRLSPLHPVNQSINALVGPVLGPIERMIQQDAPGKTRKPLSQYDWPGLVLIAVVEIIKFVCLGLLAYGGLLPVSFILLFVIADLVVQPLNLMFFALLIRVIMSWVNPHWEQQNPAGYVISLMTNPLIRLGHKIIPNVSGFDFAPYIMMVMIKVITLFISASMPLPLV</sequence>
<feature type="transmembrane region" description="Helical" evidence="1">
    <location>
        <begin position="77"/>
        <end position="99"/>
    </location>
</feature>
<keyword evidence="3" id="KW-1185">Reference proteome</keyword>
<dbReference type="InterPro" id="IPR003425">
    <property type="entry name" value="CCB3/YggT"/>
</dbReference>
<dbReference type="STRING" id="45073.Lqui_1461"/>
<dbReference type="AlphaFoldDB" id="A0A0W0XZH6"/>
<comment type="caution">
    <text evidence="2">The sequence shown here is derived from an EMBL/GenBank/DDBJ whole genome shotgun (WGS) entry which is preliminary data.</text>
</comment>
<feature type="transmembrane region" description="Helical" evidence="1">
    <location>
        <begin position="174"/>
        <end position="194"/>
    </location>
</feature>
<proteinExistence type="predicted"/>
<keyword evidence="1" id="KW-0472">Membrane</keyword>
<gene>
    <name evidence="2" type="primary">yggT</name>
    <name evidence="2" type="ORF">Lqui_1461</name>
</gene>
<keyword evidence="1" id="KW-1133">Transmembrane helix</keyword>
<protein>
    <submittedName>
        <fullName evidence="2">YggT family protein</fullName>
    </submittedName>
</protein>
<dbReference type="PATRIC" id="fig|45073.5.peg.1542"/>
<dbReference type="EMBL" id="LNYS01000008">
    <property type="protein sequence ID" value="KTD50136.1"/>
    <property type="molecule type" value="Genomic_DNA"/>
</dbReference>
<keyword evidence="1" id="KW-0812">Transmembrane</keyword>
<feature type="transmembrane region" description="Helical" evidence="1">
    <location>
        <begin position="6"/>
        <end position="26"/>
    </location>
</feature>
<dbReference type="Proteomes" id="UP000054618">
    <property type="component" value="Unassembled WGS sequence"/>
</dbReference>